<name>A0A5N6MUT1_9MICC</name>
<keyword evidence="7 9" id="KW-0472">Membrane</keyword>
<evidence type="ECO:0000256" key="1">
    <source>
        <dbReference type="ARBA" id="ARBA00004651"/>
    </source>
</evidence>
<organism evidence="10 11">
    <name type="scientific">Arthrobacter yangruifuii</name>
    <dbReference type="NCBI Taxonomy" id="2606616"/>
    <lineage>
        <taxon>Bacteria</taxon>
        <taxon>Bacillati</taxon>
        <taxon>Actinomycetota</taxon>
        <taxon>Actinomycetes</taxon>
        <taxon>Micrococcales</taxon>
        <taxon>Micrococcaceae</taxon>
        <taxon>Arthrobacter</taxon>
    </lineage>
</organism>
<gene>
    <name evidence="10" type="ORF">GD627_03090</name>
</gene>
<evidence type="ECO:0000256" key="8">
    <source>
        <dbReference type="SAM" id="MobiDB-lite"/>
    </source>
</evidence>
<keyword evidence="5 9" id="KW-0812">Transmembrane</keyword>
<evidence type="ECO:0000256" key="3">
    <source>
        <dbReference type="ARBA" id="ARBA00022448"/>
    </source>
</evidence>
<accession>A0A5N6MUT1</accession>
<feature type="transmembrane region" description="Helical" evidence="9">
    <location>
        <begin position="31"/>
        <end position="51"/>
    </location>
</feature>
<evidence type="ECO:0000256" key="2">
    <source>
        <dbReference type="ARBA" id="ARBA00007935"/>
    </source>
</evidence>
<proteinExistence type="inferred from homology"/>
<dbReference type="Proteomes" id="UP000326852">
    <property type="component" value="Unassembled WGS sequence"/>
</dbReference>
<keyword evidence="6 9" id="KW-1133">Transmembrane helix</keyword>
<evidence type="ECO:0000256" key="5">
    <source>
        <dbReference type="ARBA" id="ARBA00022692"/>
    </source>
</evidence>
<feature type="transmembrane region" description="Helical" evidence="9">
    <location>
        <begin position="297"/>
        <end position="315"/>
    </location>
</feature>
<comment type="similarity">
    <text evidence="2">Belongs to the binding-protein-dependent transport system permease family. FecCD subfamily.</text>
</comment>
<keyword evidence="11" id="KW-1185">Reference proteome</keyword>
<feature type="transmembrane region" description="Helical" evidence="9">
    <location>
        <begin position="259"/>
        <end position="285"/>
    </location>
</feature>
<dbReference type="CDD" id="cd06550">
    <property type="entry name" value="TM_ABC_iron-siderophores_like"/>
    <property type="match status" value="1"/>
</dbReference>
<feature type="transmembrane region" description="Helical" evidence="9">
    <location>
        <begin position="327"/>
        <end position="346"/>
    </location>
</feature>
<keyword evidence="4" id="KW-1003">Cell membrane</keyword>
<feature type="transmembrane region" description="Helical" evidence="9">
    <location>
        <begin position="112"/>
        <end position="132"/>
    </location>
</feature>
<feature type="transmembrane region" description="Helical" evidence="9">
    <location>
        <begin position="170"/>
        <end position="192"/>
    </location>
</feature>
<protein>
    <submittedName>
        <fullName evidence="10">Iron chelate uptake ABC transporter family permease subunit</fullName>
    </submittedName>
</protein>
<dbReference type="PANTHER" id="PTHR30472:SF1">
    <property type="entry name" value="FE(3+) DICITRATE TRANSPORT SYSTEM PERMEASE PROTEIN FECC-RELATED"/>
    <property type="match status" value="1"/>
</dbReference>
<dbReference type="GO" id="GO:0005886">
    <property type="term" value="C:plasma membrane"/>
    <property type="evidence" value="ECO:0007669"/>
    <property type="project" value="UniProtKB-SubCell"/>
</dbReference>
<dbReference type="SUPFAM" id="SSF81345">
    <property type="entry name" value="ABC transporter involved in vitamin B12 uptake, BtuC"/>
    <property type="match status" value="1"/>
</dbReference>
<dbReference type="Gene3D" id="1.10.3470.10">
    <property type="entry name" value="ABC transporter involved in vitamin B12 uptake, BtuC"/>
    <property type="match status" value="1"/>
</dbReference>
<dbReference type="Pfam" id="PF01032">
    <property type="entry name" value="FecCD"/>
    <property type="match status" value="1"/>
</dbReference>
<evidence type="ECO:0000256" key="9">
    <source>
        <dbReference type="SAM" id="Phobius"/>
    </source>
</evidence>
<dbReference type="AlphaFoldDB" id="A0A5N6MUT1"/>
<dbReference type="FunFam" id="1.10.3470.10:FF:000001">
    <property type="entry name" value="Vitamin B12 ABC transporter permease BtuC"/>
    <property type="match status" value="1"/>
</dbReference>
<comment type="subcellular location">
    <subcellularLocation>
        <location evidence="1">Cell membrane</location>
        <topology evidence="1">Multi-pass membrane protein</topology>
    </subcellularLocation>
</comment>
<feature type="transmembrane region" description="Helical" evidence="9">
    <location>
        <begin position="138"/>
        <end position="158"/>
    </location>
</feature>
<keyword evidence="3" id="KW-0813">Transport</keyword>
<dbReference type="EMBL" id="VTFX01000001">
    <property type="protein sequence ID" value="KAD4060071.1"/>
    <property type="molecule type" value="Genomic_DNA"/>
</dbReference>
<sequence length="354" mass="35711">MSVAARPSALSHRPAAPAGPQTPGSRRRAGLLLLTLLVLGLACAASVAIGARPIAPGTVWDAVTAFDPSNGDHAVVLSRIPRTVLGVLAGAALGLAGAAMQGVARNPLADPGILGVNAGAAFAVVLGIYVFGVTRLTGYVWFALAGAAAAAVVVYLVASLGREGATPVKLALAGAALSAGLMSLLSAVLVSSQQTLDTFRFWQVGSVSGRDWDTILAVLPFLAAGALIAVSTGRMLNGLSLGDDVARGLGQRVGLSRGITALGVVLLCGAATAAAGPIAFIGLVIPHVVRSFTGPDYRWILPFSMLLAPALLVSADVAGRVLLPPGEIPVGVTTAVIGAPVFIWLVRRRKLAEL</sequence>
<evidence type="ECO:0000256" key="6">
    <source>
        <dbReference type="ARBA" id="ARBA00022989"/>
    </source>
</evidence>
<dbReference type="GO" id="GO:0022857">
    <property type="term" value="F:transmembrane transporter activity"/>
    <property type="evidence" value="ECO:0007669"/>
    <property type="project" value="InterPro"/>
</dbReference>
<dbReference type="GO" id="GO:0033214">
    <property type="term" value="P:siderophore-iron import into cell"/>
    <property type="evidence" value="ECO:0007669"/>
    <property type="project" value="TreeGrafter"/>
</dbReference>
<feature type="region of interest" description="Disordered" evidence="8">
    <location>
        <begin position="1"/>
        <end position="24"/>
    </location>
</feature>
<feature type="transmembrane region" description="Helical" evidence="9">
    <location>
        <begin position="80"/>
        <end position="100"/>
    </location>
</feature>
<evidence type="ECO:0000256" key="4">
    <source>
        <dbReference type="ARBA" id="ARBA00022475"/>
    </source>
</evidence>
<dbReference type="InterPro" id="IPR000522">
    <property type="entry name" value="ABC_transptr_permease_BtuC"/>
</dbReference>
<dbReference type="InterPro" id="IPR037294">
    <property type="entry name" value="ABC_BtuC-like"/>
</dbReference>
<evidence type="ECO:0000256" key="7">
    <source>
        <dbReference type="ARBA" id="ARBA00023136"/>
    </source>
</evidence>
<dbReference type="RefSeq" id="WP_152271307.1">
    <property type="nucleotide sequence ID" value="NZ_VTFX01000001.1"/>
</dbReference>
<feature type="transmembrane region" description="Helical" evidence="9">
    <location>
        <begin position="212"/>
        <end position="230"/>
    </location>
</feature>
<comment type="caution">
    <text evidence="10">The sequence shown here is derived from an EMBL/GenBank/DDBJ whole genome shotgun (WGS) entry which is preliminary data.</text>
</comment>
<evidence type="ECO:0000313" key="11">
    <source>
        <dbReference type="Proteomes" id="UP000326852"/>
    </source>
</evidence>
<reference evidence="10 11" key="1">
    <citation type="submission" date="2019-08" db="EMBL/GenBank/DDBJ databases">
        <title>Arthrobacter sp. nov., isolated from plateau pika and Tibetan wild ass.</title>
        <authorList>
            <person name="Ge Y."/>
        </authorList>
    </citation>
    <scope>NUCLEOTIDE SEQUENCE [LARGE SCALE GENOMIC DNA]</scope>
    <source>
        <strain evidence="10 11">785</strain>
    </source>
</reference>
<dbReference type="PANTHER" id="PTHR30472">
    <property type="entry name" value="FERRIC ENTEROBACTIN TRANSPORT SYSTEM PERMEASE PROTEIN"/>
    <property type="match status" value="1"/>
</dbReference>
<evidence type="ECO:0000313" key="10">
    <source>
        <dbReference type="EMBL" id="KAD4060071.1"/>
    </source>
</evidence>